<dbReference type="AlphaFoldDB" id="A0A6A6QAY6"/>
<accession>A0A6A6QAY6</accession>
<dbReference type="EMBL" id="MU004202">
    <property type="protein sequence ID" value="KAF2488627.1"/>
    <property type="molecule type" value="Genomic_DNA"/>
</dbReference>
<evidence type="ECO:0000256" key="1">
    <source>
        <dbReference type="SAM" id="MobiDB-lite"/>
    </source>
</evidence>
<sequence length="323" mass="36863">MPNRSPLHGYTTHRYLQHTGTRFSPPFLHLANLPTISRQGPLNERSNHSASVPKPMMDEASFFDEAFPDAAAIEQVVFDEAVFLIGFRCCGRNFASYLTLYHHRESDCETHRVQIPLETDAWRQDMVCRLDAERERHREGEERELQRRAEIHRERDAANLRRDEEILQRTFARKQSMADVASRRAGRIQLSEHAINLVGGIERAVQSTQGNAAKTMKRTQDERRRQLELDLQSAREHAANATQRAQDARASAPGSAPTPRTQPEDASIPFPVDSVGPGDFFLRVRPDGGAYGGTYLWDVVRRRVVAQVRVSYHGSYSFDWLPF</sequence>
<proteinExistence type="predicted"/>
<evidence type="ECO:0000313" key="3">
    <source>
        <dbReference type="Proteomes" id="UP000799750"/>
    </source>
</evidence>
<feature type="region of interest" description="Disordered" evidence="1">
    <location>
        <begin position="235"/>
        <end position="271"/>
    </location>
</feature>
<keyword evidence="3" id="KW-1185">Reference proteome</keyword>
<dbReference type="Proteomes" id="UP000799750">
    <property type="component" value="Unassembled WGS sequence"/>
</dbReference>
<gene>
    <name evidence="2" type="ORF">BU16DRAFT_545284</name>
</gene>
<protein>
    <submittedName>
        <fullName evidence="2">Uncharacterized protein</fullName>
    </submittedName>
</protein>
<reference evidence="2" key="1">
    <citation type="journal article" date="2020" name="Stud. Mycol.">
        <title>101 Dothideomycetes genomes: a test case for predicting lifestyles and emergence of pathogens.</title>
        <authorList>
            <person name="Haridas S."/>
            <person name="Albert R."/>
            <person name="Binder M."/>
            <person name="Bloem J."/>
            <person name="Labutti K."/>
            <person name="Salamov A."/>
            <person name="Andreopoulos B."/>
            <person name="Baker S."/>
            <person name="Barry K."/>
            <person name="Bills G."/>
            <person name="Bluhm B."/>
            <person name="Cannon C."/>
            <person name="Castanera R."/>
            <person name="Culley D."/>
            <person name="Daum C."/>
            <person name="Ezra D."/>
            <person name="Gonzalez J."/>
            <person name="Henrissat B."/>
            <person name="Kuo A."/>
            <person name="Liang C."/>
            <person name="Lipzen A."/>
            <person name="Lutzoni F."/>
            <person name="Magnuson J."/>
            <person name="Mondo S."/>
            <person name="Nolan M."/>
            <person name="Ohm R."/>
            <person name="Pangilinan J."/>
            <person name="Park H.-J."/>
            <person name="Ramirez L."/>
            <person name="Alfaro M."/>
            <person name="Sun H."/>
            <person name="Tritt A."/>
            <person name="Yoshinaga Y."/>
            <person name="Zwiers L.-H."/>
            <person name="Turgeon B."/>
            <person name="Goodwin S."/>
            <person name="Spatafora J."/>
            <person name="Crous P."/>
            <person name="Grigoriev I."/>
        </authorList>
    </citation>
    <scope>NUCLEOTIDE SEQUENCE</scope>
    <source>
        <strain evidence="2">CBS 269.34</strain>
    </source>
</reference>
<evidence type="ECO:0000313" key="2">
    <source>
        <dbReference type="EMBL" id="KAF2488627.1"/>
    </source>
</evidence>
<organism evidence="2 3">
    <name type="scientific">Lophium mytilinum</name>
    <dbReference type="NCBI Taxonomy" id="390894"/>
    <lineage>
        <taxon>Eukaryota</taxon>
        <taxon>Fungi</taxon>
        <taxon>Dikarya</taxon>
        <taxon>Ascomycota</taxon>
        <taxon>Pezizomycotina</taxon>
        <taxon>Dothideomycetes</taxon>
        <taxon>Pleosporomycetidae</taxon>
        <taxon>Mytilinidiales</taxon>
        <taxon>Mytilinidiaceae</taxon>
        <taxon>Lophium</taxon>
    </lineage>
</organism>
<name>A0A6A6QAY6_9PEZI</name>